<dbReference type="InParanoid" id="A0A263HC73"/>
<evidence type="ECO:0000313" key="8">
    <source>
        <dbReference type="Proteomes" id="UP000215738"/>
    </source>
</evidence>
<proteinExistence type="predicted"/>
<evidence type="ECO:0000313" key="7">
    <source>
        <dbReference type="EMBL" id="SUU38854.1"/>
    </source>
</evidence>
<dbReference type="Pfam" id="PF12833">
    <property type="entry name" value="HTH_18"/>
    <property type="match status" value="1"/>
</dbReference>
<dbReference type="PANTHER" id="PTHR43280:SF25">
    <property type="entry name" value="ARABINOSE OPERON REGULATORY PROTEIN"/>
    <property type="match status" value="1"/>
</dbReference>
<dbReference type="InterPro" id="IPR018060">
    <property type="entry name" value="HTH_AraC"/>
</dbReference>
<name>A0A263HC73_9PAST</name>
<organism evidence="7 9">
    <name type="scientific">Actinobacillus seminis</name>
    <dbReference type="NCBI Taxonomy" id="722"/>
    <lineage>
        <taxon>Bacteria</taxon>
        <taxon>Pseudomonadati</taxon>
        <taxon>Pseudomonadota</taxon>
        <taxon>Gammaproteobacteria</taxon>
        <taxon>Pasteurellales</taxon>
        <taxon>Pasteurellaceae</taxon>
        <taxon>Actinobacillus</taxon>
    </lineage>
</organism>
<dbReference type="InterPro" id="IPR020449">
    <property type="entry name" value="Tscrpt_reg_AraC-type_HTH"/>
</dbReference>
<dbReference type="InterPro" id="IPR009057">
    <property type="entry name" value="Homeodomain-like_sf"/>
</dbReference>
<dbReference type="RefSeq" id="WP_094946131.1">
    <property type="nucleotide sequence ID" value="NZ_JBMHIA010000012.1"/>
</dbReference>
<dbReference type="NCBIfam" id="NF007860">
    <property type="entry name" value="PRK10572.1"/>
    <property type="match status" value="1"/>
</dbReference>
<keyword evidence="3" id="KW-0010">Activator</keyword>
<dbReference type="EMBL" id="NLFK01000004">
    <property type="protein sequence ID" value="OZN25044.1"/>
    <property type="molecule type" value="Genomic_DNA"/>
</dbReference>
<gene>
    <name evidence="7" type="primary">araC_2</name>
    <name evidence="6" type="ORF">CFY87_04835</name>
    <name evidence="7" type="ORF">NCTC10851_02306</name>
</gene>
<dbReference type="GO" id="GO:0043565">
    <property type="term" value="F:sequence-specific DNA binding"/>
    <property type="evidence" value="ECO:0007669"/>
    <property type="project" value="InterPro"/>
</dbReference>
<dbReference type="GO" id="GO:0003700">
    <property type="term" value="F:DNA-binding transcription factor activity"/>
    <property type="evidence" value="ECO:0007669"/>
    <property type="project" value="InterPro"/>
</dbReference>
<dbReference type="EMBL" id="UFSB01000001">
    <property type="protein sequence ID" value="SUU38854.1"/>
    <property type="molecule type" value="Genomic_DNA"/>
</dbReference>
<evidence type="ECO:0000256" key="3">
    <source>
        <dbReference type="ARBA" id="ARBA00023159"/>
    </source>
</evidence>
<dbReference type="InterPro" id="IPR037923">
    <property type="entry name" value="HTH-like"/>
</dbReference>
<keyword evidence="1" id="KW-0805">Transcription regulation</keyword>
<dbReference type="Proteomes" id="UP000215738">
    <property type="component" value="Unassembled WGS sequence"/>
</dbReference>
<evidence type="ECO:0000259" key="5">
    <source>
        <dbReference type="PROSITE" id="PS01124"/>
    </source>
</evidence>
<sequence>MSENTNPLLPNYPFNLELVAGITQIEEGNYLDFTIDRPHGMKGYILHLTTLGEGTVFDGKNSFYATKGQLLLFSPQAIHHYHRSKESKYWSHKWIYFYPNPRWTQWLNWSDTQQHIGKIKLQDQEYIDEISNIFTQIEKESQSHNAFKENMAVSLLEYLLIKCISAEKRKVSQVLDSRIITIQNLITQDLSQNWTITELAQQVYLSTSRLSHLFSQIVGMSIMQWIENQRILETKKSLYFSDRSIAMLAKTVGYSDPLYFSKVFKKHTGLSPSQFREQYKKVKSA</sequence>
<dbReference type="Proteomes" id="UP000254507">
    <property type="component" value="Unassembled WGS sequence"/>
</dbReference>
<evidence type="ECO:0000313" key="6">
    <source>
        <dbReference type="EMBL" id="OZN25044.1"/>
    </source>
</evidence>
<dbReference type="PROSITE" id="PS01124">
    <property type="entry name" value="HTH_ARAC_FAMILY_2"/>
    <property type="match status" value="1"/>
</dbReference>
<keyword evidence="8" id="KW-1185">Reference proteome</keyword>
<feature type="domain" description="HTH araC/xylS-type" evidence="5">
    <location>
        <begin position="180"/>
        <end position="278"/>
    </location>
</feature>
<dbReference type="AlphaFoldDB" id="A0A263HC73"/>
<dbReference type="SMART" id="SM00342">
    <property type="entry name" value="HTH_ARAC"/>
    <property type="match status" value="1"/>
</dbReference>
<evidence type="ECO:0000313" key="9">
    <source>
        <dbReference type="Proteomes" id="UP000254507"/>
    </source>
</evidence>
<dbReference type="PANTHER" id="PTHR43280">
    <property type="entry name" value="ARAC-FAMILY TRANSCRIPTIONAL REGULATOR"/>
    <property type="match status" value="1"/>
</dbReference>
<keyword evidence="2 7" id="KW-0238">DNA-binding</keyword>
<dbReference type="InterPro" id="IPR003313">
    <property type="entry name" value="AraC-bd"/>
</dbReference>
<protein>
    <submittedName>
        <fullName evidence="7">DNA-binding transcriptional regulator AraC</fullName>
    </submittedName>
</protein>
<dbReference type="PRINTS" id="PR00032">
    <property type="entry name" value="HTHARAC"/>
</dbReference>
<dbReference type="SUPFAM" id="SSF46689">
    <property type="entry name" value="Homeodomain-like"/>
    <property type="match status" value="2"/>
</dbReference>
<keyword evidence="4" id="KW-0804">Transcription</keyword>
<reference evidence="7 9" key="2">
    <citation type="submission" date="2018-06" db="EMBL/GenBank/DDBJ databases">
        <authorList>
            <consortium name="Pathogen Informatics"/>
            <person name="Doyle S."/>
        </authorList>
    </citation>
    <scope>NUCLEOTIDE SEQUENCE [LARGE SCALE GENOMIC DNA]</scope>
    <source>
        <strain evidence="7 9">NCTC10851</strain>
    </source>
</reference>
<dbReference type="Gene3D" id="2.60.120.280">
    <property type="entry name" value="Regulatory protein AraC"/>
    <property type="match status" value="1"/>
</dbReference>
<dbReference type="Pfam" id="PF02311">
    <property type="entry name" value="AraC_binding"/>
    <property type="match status" value="1"/>
</dbReference>
<reference evidence="6 8" key="1">
    <citation type="submission" date="2017-07" db="EMBL/GenBank/DDBJ databases">
        <title>Virulence factors identified in Actinobacillus seminis.</title>
        <authorList>
            <person name="Negrete-Abascal E."/>
            <person name="Vaca-Pacheco S."/>
            <person name="Montes-Garcia F."/>
            <person name="Leyto-Gil A.M."/>
            <person name="Fragoso-Garcia E."/>
            <person name="Carvente-Garcia R."/>
            <person name="Perez-Agueros S."/>
            <person name="Castelan-Sanchez H.G."/>
            <person name="Garcia-Molina A."/>
            <person name="Villamar T.E."/>
            <person name="Vazquez-Cruz C."/>
        </authorList>
    </citation>
    <scope>NUCLEOTIDE SEQUENCE [LARGE SCALE GENOMIC DNA]</scope>
    <source>
        <strain evidence="6 8">ATCC 15768</strain>
    </source>
</reference>
<dbReference type="SUPFAM" id="SSF51215">
    <property type="entry name" value="Regulatory protein AraC"/>
    <property type="match status" value="1"/>
</dbReference>
<evidence type="ECO:0000256" key="4">
    <source>
        <dbReference type="ARBA" id="ARBA00023163"/>
    </source>
</evidence>
<dbReference type="Gene3D" id="1.10.10.60">
    <property type="entry name" value="Homeodomain-like"/>
    <property type="match status" value="2"/>
</dbReference>
<dbReference type="OrthoDB" id="9803764at2"/>
<evidence type="ECO:0000256" key="2">
    <source>
        <dbReference type="ARBA" id="ARBA00023125"/>
    </source>
</evidence>
<accession>A0A263HC73</accession>
<evidence type="ECO:0000256" key="1">
    <source>
        <dbReference type="ARBA" id="ARBA00023015"/>
    </source>
</evidence>